<dbReference type="AlphaFoldDB" id="A0A1N7HCR5"/>
<keyword evidence="6 8" id="KW-0472">Membrane</keyword>
<dbReference type="InterPro" id="IPR010290">
    <property type="entry name" value="TM_effector"/>
</dbReference>
<feature type="transmembrane region" description="Helical" evidence="8">
    <location>
        <begin position="57"/>
        <end position="76"/>
    </location>
</feature>
<keyword evidence="2" id="KW-0813">Transport</keyword>
<evidence type="ECO:0000256" key="2">
    <source>
        <dbReference type="ARBA" id="ARBA00022448"/>
    </source>
</evidence>
<feature type="transmembrane region" description="Helical" evidence="8">
    <location>
        <begin position="233"/>
        <end position="252"/>
    </location>
</feature>
<evidence type="ECO:0000256" key="4">
    <source>
        <dbReference type="ARBA" id="ARBA00022692"/>
    </source>
</evidence>
<protein>
    <submittedName>
        <fullName evidence="9">Predicted arabinose efflux permease, MFS family</fullName>
    </submittedName>
</protein>
<gene>
    <name evidence="9" type="ORF">SAMN05445060_3998</name>
</gene>
<feature type="transmembrane region" description="Helical" evidence="8">
    <location>
        <begin position="83"/>
        <end position="104"/>
    </location>
</feature>
<dbReference type="PANTHER" id="PTHR23513">
    <property type="entry name" value="INTEGRAL MEMBRANE EFFLUX PROTEIN-RELATED"/>
    <property type="match status" value="1"/>
</dbReference>
<keyword evidence="4 8" id="KW-0812">Transmembrane</keyword>
<evidence type="ECO:0000256" key="7">
    <source>
        <dbReference type="SAM" id="MobiDB-lite"/>
    </source>
</evidence>
<feature type="transmembrane region" description="Helical" evidence="8">
    <location>
        <begin position="110"/>
        <end position="131"/>
    </location>
</feature>
<organism evidence="9 10">
    <name type="scientific">Williamsia sterculiae</name>
    <dbReference type="NCBI Taxonomy" id="1344003"/>
    <lineage>
        <taxon>Bacteria</taxon>
        <taxon>Bacillati</taxon>
        <taxon>Actinomycetota</taxon>
        <taxon>Actinomycetes</taxon>
        <taxon>Mycobacteriales</taxon>
        <taxon>Nocardiaceae</taxon>
        <taxon>Williamsia</taxon>
    </lineage>
</organism>
<feature type="transmembrane region" description="Helical" evidence="8">
    <location>
        <begin position="391"/>
        <end position="409"/>
    </location>
</feature>
<evidence type="ECO:0000256" key="1">
    <source>
        <dbReference type="ARBA" id="ARBA00004651"/>
    </source>
</evidence>
<proteinExistence type="predicted"/>
<feature type="transmembrane region" description="Helical" evidence="8">
    <location>
        <begin position="364"/>
        <end position="385"/>
    </location>
</feature>
<dbReference type="Proteomes" id="UP000186218">
    <property type="component" value="Unassembled WGS sequence"/>
</dbReference>
<comment type="subcellular location">
    <subcellularLocation>
        <location evidence="1">Cell membrane</location>
        <topology evidence="1">Multi-pass membrane protein</topology>
    </subcellularLocation>
</comment>
<feature type="transmembrane region" description="Helical" evidence="8">
    <location>
        <begin position="323"/>
        <end position="343"/>
    </location>
</feature>
<evidence type="ECO:0000256" key="5">
    <source>
        <dbReference type="ARBA" id="ARBA00022989"/>
    </source>
</evidence>
<dbReference type="PANTHER" id="PTHR23513:SF11">
    <property type="entry name" value="STAPHYLOFERRIN A TRANSPORTER"/>
    <property type="match status" value="1"/>
</dbReference>
<dbReference type="GO" id="GO:0005886">
    <property type="term" value="C:plasma membrane"/>
    <property type="evidence" value="ECO:0007669"/>
    <property type="project" value="UniProtKB-SubCell"/>
</dbReference>
<feature type="compositionally biased region" description="Basic and acidic residues" evidence="7">
    <location>
        <begin position="446"/>
        <end position="461"/>
    </location>
</feature>
<accession>A0A1N7HCR5</accession>
<name>A0A1N7HCR5_9NOCA</name>
<evidence type="ECO:0000313" key="9">
    <source>
        <dbReference type="EMBL" id="SIS22666.1"/>
    </source>
</evidence>
<dbReference type="OrthoDB" id="69054at2"/>
<dbReference type="Gene3D" id="1.20.1250.20">
    <property type="entry name" value="MFS general substrate transporter like domains"/>
    <property type="match status" value="1"/>
</dbReference>
<evidence type="ECO:0000256" key="6">
    <source>
        <dbReference type="ARBA" id="ARBA00023136"/>
    </source>
</evidence>
<feature type="transmembrane region" description="Helical" evidence="8">
    <location>
        <begin position="178"/>
        <end position="197"/>
    </location>
</feature>
<keyword evidence="5 8" id="KW-1133">Transmembrane helix</keyword>
<reference evidence="9 10" key="1">
    <citation type="submission" date="2017-01" db="EMBL/GenBank/DDBJ databases">
        <authorList>
            <person name="Mah S.A."/>
            <person name="Swanson W.J."/>
            <person name="Moy G.W."/>
            <person name="Vacquier V.D."/>
        </authorList>
    </citation>
    <scope>NUCLEOTIDE SEQUENCE [LARGE SCALE GENOMIC DNA]</scope>
    <source>
        <strain evidence="9 10">CPCC 203464</strain>
    </source>
</reference>
<dbReference type="CDD" id="cd06173">
    <property type="entry name" value="MFS_MefA_like"/>
    <property type="match status" value="1"/>
</dbReference>
<evidence type="ECO:0000256" key="8">
    <source>
        <dbReference type="SAM" id="Phobius"/>
    </source>
</evidence>
<dbReference type="InterPro" id="IPR036259">
    <property type="entry name" value="MFS_trans_sf"/>
</dbReference>
<dbReference type="EMBL" id="FTNT01000015">
    <property type="protein sequence ID" value="SIS22666.1"/>
    <property type="molecule type" value="Genomic_DNA"/>
</dbReference>
<feature type="transmembrane region" description="Helical" evidence="8">
    <location>
        <begin position="298"/>
        <end position="317"/>
    </location>
</feature>
<dbReference type="RefSeq" id="WP_076482781.1">
    <property type="nucleotide sequence ID" value="NZ_FTNT01000015.1"/>
</dbReference>
<feature type="transmembrane region" description="Helical" evidence="8">
    <location>
        <begin position="21"/>
        <end position="45"/>
    </location>
</feature>
<feature type="transmembrane region" description="Helical" evidence="8">
    <location>
        <begin position="152"/>
        <end position="172"/>
    </location>
</feature>
<evidence type="ECO:0000256" key="3">
    <source>
        <dbReference type="ARBA" id="ARBA00022475"/>
    </source>
</evidence>
<dbReference type="STRING" id="1344003.SAMN05445060_3998"/>
<keyword evidence="10" id="KW-1185">Reference proteome</keyword>
<feature type="transmembrane region" description="Helical" evidence="8">
    <location>
        <begin position="272"/>
        <end position="291"/>
    </location>
</feature>
<dbReference type="SUPFAM" id="SSF103473">
    <property type="entry name" value="MFS general substrate transporter"/>
    <property type="match status" value="1"/>
</dbReference>
<feature type="region of interest" description="Disordered" evidence="7">
    <location>
        <begin position="435"/>
        <end position="475"/>
    </location>
</feature>
<sequence length="475" mass="49276">MTTTERLPRVLRPFGHRQYRLLAAGLALSMFGDGIWTVGVVWQIISIGGGPVELSLITGASAVGMVASSLLGGVLADRVTQRSILISLEAVTLVTVGVVALLAITGDLAVWQLAAVAAVGGVATGIYYPTYSALLPAIVPPRDLLAANGVEGAFRPVILQAAGPAMAGAMIALASPGVALAAAAASALLSGSTYVLMRPVPLRRDLTEDSRHPLIGTAVDMVDGFRFMVRTPWLLGTLLFASILVLTTMGPLEVLVPFALKDRAGGDASSHSLVLACFGAGGAIGSVLCASFPFPRRYLTAMFAIFGISSLPMLVFAHATSVWVFAVAGFVTGAAFDGPMVWWGTMLQRRVPPEMLGRAAGLDFFVSIGFMPVSMALAAPVAATLGLTTTFVLAAVIPLPFALLAYLMAGMWRDEIAHPIGDSDTANVQSGAAIRTSSAKTHPLQRVRDSETGANDTRHPAPDGAVTPGGVPPRR</sequence>
<dbReference type="Pfam" id="PF05977">
    <property type="entry name" value="MFS_3"/>
    <property type="match status" value="1"/>
</dbReference>
<keyword evidence="3" id="KW-1003">Cell membrane</keyword>
<evidence type="ECO:0000313" key="10">
    <source>
        <dbReference type="Proteomes" id="UP000186218"/>
    </source>
</evidence>